<protein>
    <recommendedName>
        <fullName evidence="1">Poor homologous synapsis 1 PH domain-containing protein</fullName>
    </recommendedName>
</protein>
<evidence type="ECO:0000259" key="1">
    <source>
        <dbReference type="Pfam" id="PF25349"/>
    </source>
</evidence>
<gene>
    <name evidence="2" type="ORF">SAY87_025014</name>
</gene>
<evidence type="ECO:0000313" key="2">
    <source>
        <dbReference type="EMBL" id="KAK4741426.1"/>
    </source>
</evidence>
<dbReference type="EMBL" id="JAXIOK010000024">
    <property type="protein sequence ID" value="KAK4741426.1"/>
    <property type="molecule type" value="Genomic_DNA"/>
</dbReference>
<dbReference type="Pfam" id="PF25349">
    <property type="entry name" value="PH_PHS1"/>
    <property type="match status" value="1"/>
</dbReference>
<reference evidence="2 3" key="1">
    <citation type="journal article" date="2023" name="Hortic Res">
        <title>Pangenome of water caltrop reveals structural variations and asymmetric subgenome divergence after allopolyploidization.</title>
        <authorList>
            <person name="Zhang X."/>
            <person name="Chen Y."/>
            <person name="Wang L."/>
            <person name="Yuan Y."/>
            <person name="Fang M."/>
            <person name="Shi L."/>
            <person name="Lu R."/>
            <person name="Comes H.P."/>
            <person name="Ma Y."/>
            <person name="Chen Y."/>
            <person name="Huang G."/>
            <person name="Zhou Y."/>
            <person name="Zheng Z."/>
            <person name="Qiu Y."/>
        </authorList>
    </citation>
    <scope>NUCLEOTIDE SEQUENCE [LARGE SCALE GENOMIC DNA]</scope>
    <source>
        <tissue evidence="2">Roots</tissue>
    </source>
</reference>
<organism evidence="2 3">
    <name type="scientific">Trapa incisa</name>
    <dbReference type="NCBI Taxonomy" id="236973"/>
    <lineage>
        <taxon>Eukaryota</taxon>
        <taxon>Viridiplantae</taxon>
        <taxon>Streptophyta</taxon>
        <taxon>Embryophyta</taxon>
        <taxon>Tracheophyta</taxon>
        <taxon>Spermatophyta</taxon>
        <taxon>Magnoliopsida</taxon>
        <taxon>eudicotyledons</taxon>
        <taxon>Gunneridae</taxon>
        <taxon>Pentapetalae</taxon>
        <taxon>rosids</taxon>
        <taxon>malvids</taxon>
        <taxon>Myrtales</taxon>
        <taxon>Lythraceae</taxon>
        <taxon>Trapa</taxon>
    </lineage>
</organism>
<comment type="caution">
    <text evidence="2">The sequence shown here is derived from an EMBL/GenBank/DDBJ whole genome shotgun (WGS) entry which is preliminary data.</text>
</comment>
<dbReference type="Proteomes" id="UP001345219">
    <property type="component" value="Chromosome 19"/>
</dbReference>
<name>A0AAN7J936_9MYRT</name>
<dbReference type="AlphaFoldDB" id="A0AAN7J936"/>
<accession>A0AAN7J936</accession>
<proteinExistence type="predicted"/>
<keyword evidence="3" id="KW-1185">Reference proteome</keyword>
<evidence type="ECO:0000313" key="3">
    <source>
        <dbReference type="Proteomes" id="UP001345219"/>
    </source>
</evidence>
<dbReference type="InterPro" id="IPR057619">
    <property type="entry name" value="PH_PHS1"/>
</dbReference>
<sequence length="183" mass="20254">MGGSVLSLPRPLHFSHLVPLRKRRKKCTWLSSVSLASLQLLESSCEEGAILTVFLGERMMEEHFISKLHFTWPHVSCMSRFPARGSRAVFVSFRDCAEEPALHENESLSPPVASEISSNSAFVPSDSPLDSEDSVYLFVFRSITQIPNHGPTNVLPISADVYGRFCFSRNVDDCGPSHGRTGS</sequence>
<feature type="domain" description="Poor homologous synapsis 1 PH" evidence="1">
    <location>
        <begin position="15"/>
        <end position="99"/>
    </location>
</feature>